<name>A0A2M7V695_9BACT</name>
<organism evidence="1 2">
    <name type="scientific">Candidatus Magasanikbacteria bacterium CG_4_10_14_0_2_um_filter_41_31</name>
    <dbReference type="NCBI Taxonomy" id="1974639"/>
    <lineage>
        <taxon>Bacteria</taxon>
        <taxon>Candidatus Magasanikiibacteriota</taxon>
    </lineage>
</organism>
<protein>
    <submittedName>
        <fullName evidence="1">Uncharacterized protein</fullName>
    </submittedName>
</protein>
<gene>
    <name evidence="1" type="ORF">COX83_00180</name>
</gene>
<evidence type="ECO:0000313" key="1">
    <source>
        <dbReference type="EMBL" id="PIZ94085.1"/>
    </source>
</evidence>
<sequence length="72" mass="8621">MLVGPERERKPWLEASFRNTPFMYQGYAPYDNFDEYNLGWNRPIIYSRAPANVSIDVVPFFYFYSSLRVLED</sequence>
<reference evidence="2" key="1">
    <citation type="submission" date="2017-09" db="EMBL/GenBank/DDBJ databases">
        <title>Depth-based differentiation of microbial function through sediment-hosted aquifers and enrichment of novel symbionts in the deep terrestrial subsurface.</title>
        <authorList>
            <person name="Probst A.J."/>
            <person name="Ladd B."/>
            <person name="Jarett J.K."/>
            <person name="Geller-Mcgrath D.E."/>
            <person name="Sieber C.M.K."/>
            <person name="Emerson J.B."/>
            <person name="Anantharaman K."/>
            <person name="Thomas B.C."/>
            <person name="Malmstrom R."/>
            <person name="Stieglmeier M."/>
            <person name="Klingl A."/>
            <person name="Woyke T."/>
            <person name="Ryan C.M."/>
            <person name="Banfield J.F."/>
        </authorList>
    </citation>
    <scope>NUCLEOTIDE SEQUENCE [LARGE SCALE GENOMIC DNA]</scope>
</reference>
<dbReference type="AlphaFoldDB" id="A0A2M7V695"/>
<proteinExistence type="predicted"/>
<evidence type="ECO:0000313" key="2">
    <source>
        <dbReference type="Proteomes" id="UP000230078"/>
    </source>
</evidence>
<accession>A0A2M7V695</accession>
<dbReference type="Proteomes" id="UP000230078">
    <property type="component" value="Unassembled WGS sequence"/>
</dbReference>
<dbReference type="EMBL" id="PFPI01000002">
    <property type="protein sequence ID" value="PIZ94085.1"/>
    <property type="molecule type" value="Genomic_DNA"/>
</dbReference>
<comment type="caution">
    <text evidence="1">The sequence shown here is derived from an EMBL/GenBank/DDBJ whole genome shotgun (WGS) entry which is preliminary data.</text>
</comment>